<dbReference type="PANTHER" id="PTHR19300">
    <property type="entry name" value="BETA-1,4-GALACTOSYLTRANSFERASE"/>
    <property type="match status" value="1"/>
</dbReference>
<evidence type="ECO:0000256" key="4">
    <source>
        <dbReference type="ARBA" id="ARBA00022676"/>
    </source>
</evidence>
<dbReference type="GO" id="GO:0016020">
    <property type="term" value="C:membrane"/>
    <property type="evidence" value="ECO:0007669"/>
    <property type="project" value="UniProtKB-SubCell"/>
</dbReference>
<proteinExistence type="inferred from homology"/>
<evidence type="ECO:0000313" key="15">
    <source>
        <dbReference type="Proteomes" id="UP001497525"/>
    </source>
</evidence>
<accession>A0AAV2TCZ5</accession>
<name>A0AAV2TCZ5_CALDB</name>
<evidence type="ECO:0000259" key="13">
    <source>
        <dbReference type="Pfam" id="PF13733"/>
    </source>
</evidence>
<evidence type="ECO:0000256" key="3">
    <source>
        <dbReference type="ARBA" id="ARBA00005735"/>
    </source>
</evidence>
<dbReference type="InterPro" id="IPR029044">
    <property type="entry name" value="Nucleotide-diphossugar_trans"/>
</dbReference>
<dbReference type="GO" id="GO:0005975">
    <property type="term" value="P:carbohydrate metabolic process"/>
    <property type="evidence" value="ECO:0007669"/>
    <property type="project" value="InterPro"/>
</dbReference>
<evidence type="ECO:0000259" key="12">
    <source>
        <dbReference type="Pfam" id="PF02709"/>
    </source>
</evidence>
<keyword evidence="8 11" id="KW-1133">Transmembrane helix</keyword>
<protein>
    <recommendedName>
        <fullName evidence="11">Beta-1,4-galactosyltransferase</fullName>
        <ecNumber evidence="11">2.4.1.-</ecNumber>
    </recommendedName>
</protein>
<dbReference type="Gene3D" id="3.90.550.10">
    <property type="entry name" value="Spore Coat Polysaccharide Biosynthesis Protein SpsA, Chain A"/>
    <property type="match status" value="1"/>
</dbReference>
<evidence type="ECO:0000256" key="6">
    <source>
        <dbReference type="ARBA" id="ARBA00022692"/>
    </source>
</evidence>
<dbReference type="InterPro" id="IPR027995">
    <property type="entry name" value="Galactosyl_T_N"/>
</dbReference>
<gene>
    <name evidence="14" type="ORF">CDAUBV1_LOCUS9085</name>
</gene>
<dbReference type="PRINTS" id="PR02050">
    <property type="entry name" value="B14GALTRFASE"/>
</dbReference>
<keyword evidence="10 11" id="KW-0325">Glycoprotein</keyword>
<keyword evidence="7 11" id="KW-0735">Signal-anchor</keyword>
<evidence type="ECO:0000256" key="8">
    <source>
        <dbReference type="ARBA" id="ARBA00022989"/>
    </source>
</evidence>
<evidence type="ECO:0000256" key="7">
    <source>
        <dbReference type="ARBA" id="ARBA00022968"/>
    </source>
</evidence>
<feature type="transmembrane region" description="Helical" evidence="11">
    <location>
        <begin position="28"/>
        <end position="46"/>
    </location>
</feature>
<feature type="domain" description="Galactosyltransferase C-terminal" evidence="12">
    <location>
        <begin position="296"/>
        <end position="371"/>
    </location>
</feature>
<keyword evidence="9 11" id="KW-0472">Membrane</keyword>
<evidence type="ECO:0000256" key="2">
    <source>
        <dbReference type="ARBA" id="ARBA00004922"/>
    </source>
</evidence>
<comment type="pathway">
    <text evidence="2 11">Protein modification; protein glycosylation.</text>
</comment>
<dbReference type="Pfam" id="PF13733">
    <property type="entry name" value="Glyco_transf_7N"/>
    <property type="match status" value="1"/>
</dbReference>
<evidence type="ECO:0000256" key="5">
    <source>
        <dbReference type="ARBA" id="ARBA00022679"/>
    </source>
</evidence>
<evidence type="ECO:0000313" key="14">
    <source>
        <dbReference type="EMBL" id="CAL5135009.1"/>
    </source>
</evidence>
<evidence type="ECO:0000256" key="1">
    <source>
        <dbReference type="ARBA" id="ARBA00004606"/>
    </source>
</evidence>
<comment type="similarity">
    <text evidence="3 11">Belongs to the glycosyltransferase 7 family.</text>
</comment>
<dbReference type="EC" id="2.4.1.-" evidence="11"/>
<keyword evidence="5 11" id="KW-0808">Transferase</keyword>
<dbReference type="GO" id="GO:0006688">
    <property type="term" value="P:glycosphingolipid biosynthetic process"/>
    <property type="evidence" value="ECO:0007669"/>
    <property type="project" value="TreeGrafter"/>
</dbReference>
<sequence length="472" mass="55739">MSYRWLIKEMIVTQQIIKVPTIHSARKTFICITIICWLWILYYYYWHRADISPEEFYDGRTAETTRENALTWTNENNPSAEHQIMTEDSGKNDGIINLGLYPLLRYSYYSAPLYTMTAALYMDVTRDRSVVVNKTVGRIQVSIRAPSWQELETKYVTWNKVLLKETLENSLLSGQKSKPFIRLSLQEDTASLSPWRPVDCQPNETVAIILPYRDRDLHLRTFLYHMHAFLRHQEVTYTIFVIEQLNRTHFNRGSLLNIGFRESRRVSEFDCFIFHDVDLLPEDDRLLYRCRDQPIHMSAAISASNYKLQYEDYFGGVTALNRTQFEKVRGFSNFFFGWGGEDDDFYNRVQEKGYQVFRYPLDISRYTMLQHGREQLNQPNAIRKELLKHMKGRSKLDGYPECDYKIVDAGYRHKGLVYWISVEIPEKEVTSKFLRLLPLSDAARNHVKNQREVIATGLPGIVREFLKLFLRF</sequence>
<comment type="subcellular location">
    <subcellularLocation>
        <location evidence="1">Membrane</location>
        <topology evidence="1">Single-pass type II membrane protein</topology>
    </subcellularLocation>
</comment>
<dbReference type="InterPro" id="IPR003859">
    <property type="entry name" value="Galactosyl_T"/>
</dbReference>
<organism evidence="14 15">
    <name type="scientific">Calicophoron daubneyi</name>
    <name type="common">Rumen fluke</name>
    <name type="synonym">Paramphistomum daubneyi</name>
    <dbReference type="NCBI Taxonomy" id="300641"/>
    <lineage>
        <taxon>Eukaryota</taxon>
        <taxon>Metazoa</taxon>
        <taxon>Spiralia</taxon>
        <taxon>Lophotrochozoa</taxon>
        <taxon>Platyhelminthes</taxon>
        <taxon>Trematoda</taxon>
        <taxon>Digenea</taxon>
        <taxon>Plagiorchiida</taxon>
        <taxon>Pronocephalata</taxon>
        <taxon>Paramphistomoidea</taxon>
        <taxon>Paramphistomidae</taxon>
        <taxon>Calicophoron</taxon>
    </lineage>
</organism>
<dbReference type="CDD" id="cd00899">
    <property type="entry name" value="b4GalT"/>
    <property type="match status" value="1"/>
</dbReference>
<dbReference type="EMBL" id="CAXLJL010000242">
    <property type="protein sequence ID" value="CAL5135009.1"/>
    <property type="molecule type" value="Genomic_DNA"/>
</dbReference>
<dbReference type="SUPFAM" id="SSF53448">
    <property type="entry name" value="Nucleotide-diphospho-sugar transferases"/>
    <property type="match status" value="1"/>
</dbReference>
<comment type="caution">
    <text evidence="14">The sequence shown here is derived from an EMBL/GenBank/DDBJ whole genome shotgun (WGS) entry which is preliminary data.</text>
</comment>
<dbReference type="PANTHER" id="PTHR19300:SF57">
    <property type="entry name" value="BETA-1,4-N-ACETYLGALACTOSAMINYLTRANSFERASE"/>
    <property type="match status" value="1"/>
</dbReference>
<reference evidence="14" key="1">
    <citation type="submission" date="2024-06" db="EMBL/GenBank/DDBJ databases">
        <authorList>
            <person name="Liu X."/>
            <person name="Lenzi L."/>
            <person name="Haldenby T S."/>
            <person name="Uol C."/>
        </authorList>
    </citation>
    <scope>NUCLEOTIDE SEQUENCE</scope>
</reference>
<comment type="function">
    <text evidence="11">Catalyses the transfer of galactose onto proteins or lipids.</text>
</comment>
<dbReference type="AlphaFoldDB" id="A0AAV2TCZ5"/>
<dbReference type="GO" id="GO:0033842">
    <property type="term" value="F:N-acetyl-beta-glucosaminyl-derivative 4-beta-N-acetylgalactosaminyltransferase activity"/>
    <property type="evidence" value="ECO:0007669"/>
    <property type="project" value="TreeGrafter"/>
</dbReference>
<dbReference type="InterPro" id="IPR027791">
    <property type="entry name" value="Galactosyl_T_C"/>
</dbReference>
<dbReference type="GO" id="GO:0005794">
    <property type="term" value="C:Golgi apparatus"/>
    <property type="evidence" value="ECO:0007669"/>
    <property type="project" value="TreeGrafter"/>
</dbReference>
<dbReference type="GO" id="GO:0008378">
    <property type="term" value="F:galactosyltransferase activity"/>
    <property type="evidence" value="ECO:0007669"/>
    <property type="project" value="TreeGrafter"/>
</dbReference>
<evidence type="ECO:0000256" key="11">
    <source>
        <dbReference type="RuleBase" id="RU368121"/>
    </source>
</evidence>
<keyword evidence="6 11" id="KW-0812">Transmembrane</keyword>
<dbReference type="Pfam" id="PF02709">
    <property type="entry name" value="Glyco_transf_7C"/>
    <property type="match status" value="1"/>
</dbReference>
<dbReference type="Proteomes" id="UP001497525">
    <property type="component" value="Unassembled WGS sequence"/>
</dbReference>
<evidence type="ECO:0000256" key="9">
    <source>
        <dbReference type="ARBA" id="ARBA00023136"/>
    </source>
</evidence>
<feature type="domain" description="Galactosyltransferase N-terminal" evidence="13">
    <location>
        <begin position="193"/>
        <end position="290"/>
    </location>
</feature>
<keyword evidence="4 11" id="KW-0328">Glycosyltransferase</keyword>
<evidence type="ECO:0000256" key="10">
    <source>
        <dbReference type="ARBA" id="ARBA00023180"/>
    </source>
</evidence>